<keyword evidence="5" id="KW-0966">Cell projection</keyword>
<gene>
    <name evidence="7" type="primary">Hydin_6</name>
    <name evidence="7" type="ORF">EMBFUC_R14254</name>
</gene>
<dbReference type="AlphaFoldDB" id="A0A7K4VTZ3"/>
<dbReference type="InterPro" id="IPR033305">
    <property type="entry name" value="Hydin-like"/>
</dbReference>
<comment type="caution">
    <text evidence="7">The sequence shown here is derived from an EMBL/GenBank/DDBJ whole genome shotgun (WGS) entry which is preliminary data.</text>
</comment>
<evidence type="ECO:0000313" key="8">
    <source>
        <dbReference type="Proteomes" id="UP000580681"/>
    </source>
</evidence>
<feature type="non-terminal residue" evidence="7">
    <location>
        <position position="1"/>
    </location>
</feature>
<evidence type="ECO:0000256" key="5">
    <source>
        <dbReference type="ARBA" id="ARBA00023273"/>
    </source>
</evidence>
<dbReference type="GO" id="GO:1904158">
    <property type="term" value="P:axonemal central apparatus assembly"/>
    <property type="evidence" value="ECO:0007669"/>
    <property type="project" value="TreeGrafter"/>
</dbReference>
<accession>A0A7K4VTZ3</accession>
<protein>
    <submittedName>
        <fullName evidence="7">HYDIN protein</fullName>
    </submittedName>
</protein>
<evidence type="ECO:0000256" key="3">
    <source>
        <dbReference type="ARBA" id="ARBA00022490"/>
    </source>
</evidence>
<dbReference type="PANTHER" id="PTHR23053:SF0">
    <property type="entry name" value="HYDROCEPHALUS-INDUCING PROTEIN HOMOLOG"/>
    <property type="match status" value="1"/>
</dbReference>
<keyword evidence="8" id="KW-1185">Reference proteome</keyword>
<sequence>LMNQGALDAPFSCIPSATNVGSCFKFAPEEGIIAAGGSQTVQISFSATMLGSFEEEFQFGVAGSPTPAILTINTDPCWGGSSRARGSLGLFQESLQAFLHKGGAEAAVAQSALPGALGSLWVLPLRVFPSLTRHVGVGRGRRQFIIVGLFNVHLTVTNVFCSISQSLGVNILHSLSISDPPGVISLPRCLIPELQVSSPVLLYNECHLKVPYERKVIIRNPSHLPGCYRLIPQKCKEDSAVFYSSPKPCGIVQPPSTAENPTVVEVQSLGTHSTNVV</sequence>
<evidence type="ECO:0000259" key="6">
    <source>
        <dbReference type="Pfam" id="PF22544"/>
    </source>
</evidence>
<reference evidence="7 8" key="1">
    <citation type="submission" date="2019-09" db="EMBL/GenBank/DDBJ databases">
        <title>Bird 10,000 Genomes (B10K) Project - Family phase.</title>
        <authorList>
            <person name="Zhang G."/>
        </authorList>
    </citation>
    <scope>NUCLEOTIDE SEQUENCE [LARGE SCALE GENOMIC DNA]</scope>
    <source>
        <strain evidence="7">B10K-DU-015-11</strain>
        <tissue evidence="7">Mixed tissue sample</tissue>
    </source>
</reference>
<evidence type="ECO:0000256" key="1">
    <source>
        <dbReference type="ARBA" id="ARBA00004138"/>
    </source>
</evidence>
<keyword evidence="4" id="KW-0969">Cilium</keyword>
<evidence type="ECO:0000256" key="4">
    <source>
        <dbReference type="ARBA" id="ARBA00023069"/>
    </source>
</evidence>
<evidence type="ECO:0000313" key="7">
    <source>
        <dbReference type="EMBL" id="NWR25620.1"/>
    </source>
</evidence>
<dbReference type="Pfam" id="PF22544">
    <property type="entry name" value="HYDIN_VesB_CFA65-like_Ig"/>
    <property type="match status" value="1"/>
</dbReference>
<keyword evidence="3" id="KW-0963">Cytoplasm</keyword>
<feature type="non-terminal residue" evidence="7">
    <location>
        <position position="277"/>
    </location>
</feature>
<evidence type="ECO:0000256" key="2">
    <source>
        <dbReference type="ARBA" id="ARBA00004496"/>
    </source>
</evidence>
<dbReference type="InterPro" id="IPR053879">
    <property type="entry name" value="HYDIN_VesB_CFA65-like_Ig"/>
</dbReference>
<dbReference type="GO" id="GO:0003341">
    <property type="term" value="P:cilium movement"/>
    <property type="evidence" value="ECO:0007669"/>
    <property type="project" value="TreeGrafter"/>
</dbReference>
<dbReference type="InterPro" id="IPR013783">
    <property type="entry name" value="Ig-like_fold"/>
</dbReference>
<dbReference type="Proteomes" id="UP000580681">
    <property type="component" value="Unassembled WGS sequence"/>
</dbReference>
<proteinExistence type="predicted"/>
<dbReference type="GO" id="GO:0005930">
    <property type="term" value="C:axoneme"/>
    <property type="evidence" value="ECO:0007669"/>
    <property type="project" value="TreeGrafter"/>
</dbReference>
<name>A0A7K4VTZ3_9EMBE</name>
<dbReference type="Gene3D" id="2.60.40.10">
    <property type="entry name" value="Immunoglobulins"/>
    <property type="match status" value="1"/>
</dbReference>
<dbReference type="EMBL" id="VYZJ01003605">
    <property type="protein sequence ID" value="NWR25620.1"/>
    <property type="molecule type" value="Genomic_DNA"/>
</dbReference>
<feature type="domain" description="HYDIN/VesB/CFA65-like Ig-like" evidence="6">
    <location>
        <begin position="1"/>
        <end position="73"/>
    </location>
</feature>
<comment type="subcellular location">
    <subcellularLocation>
        <location evidence="1">Cell projection</location>
        <location evidence="1">Cilium</location>
    </subcellularLocation>
    <subcellularLocation>
        <location evidence="2">Cytoplasm</location>
    </subcellularLocation>
</comment>
<dbReference type="PANTHER" id="PTHR23053">
    <property type="entry name" value="DLEC1 DELETED IN LUNG AND ESOPHAGEAL CANCER 1"/>
    <property type="match status" value="1"/>
</dbReference>
<organism evidence="7 8">
    <name type="scientific">Emberiza fucata</name>
    <dbReference type="NCBI Taxonomy" id="337179"/>
    <lineage>
        <taxon>Eukaryota</taxon>
        <taxon>Metazoa</taxon>
        <taxon>Chordata</taxon>
        <taxon>Craniata</taxon>
        <taxon>Vertebrata</taxon>
        <taxon>Euteleostomi</taxon>
        <taxon>Archelosauria</taxon>
        <taxon>Archosauria</taxon>
        <taxon>Dinosauria</taxon>
        <taxon>Saurischia</taxon>
        <taxon>Theropoda</taxon>
        <taxon>Coelurosauria</taxon>
        <taxon>Aves</taxon>
        <taxon>Neognathae</taxon>
        <taxon>Neoaves</taxon>
        <taxon>Telluraves</taxon>
        <taxon>Australaves</taxon>
        <taxon>Passeriformes</taxon>
        <taxon>Passeroidea</taxon>
        <taxon>Fringillidae</taxon>
        <taxon>Emberizinae</taxon>
        <taxon>Emberizini</taxon>
        <taxon>Emberiza</taxon>
    </lineage>
</organism>